<dbReference type="InterPro" id="IPR011517">
    <property type="entry name" value="RNA_pol_sigma70_ECF-like"/>
</dbReference>
<comment type="caution">
    <text evidence="6">The sequence shown here is derived from an EMBL/GenBank/DDBJ whole genome shotgun (WGS) entry which is preliminary data.</text>
</comment>
<evidence type="ECO:0000256" key="1">
    <source>
        <dbReference type="ARBA" id="ARBA00010641"/>
    </source>
</evidence>
<evidence type="ECO:0000256" key="2">
    <source>
        <dbReference type="ARBA" id="ARBA00023015"/>
    </source>
</evidence>
<dbReference type="InterPro" id="IPR036388">
    <property type="entry name" value="WH-like_DNA-bd_sf"/>
</dbReference>
<dbReference type="SUPFAM" id="SSF88659">
    <property type="entry name" value="Sigma3 and sigma4 domains of RNA polymerase sigma factors"/>
    <property type="match status" value="1"/>
</dbReference>
<dbReference type="GO" id="GO:0006352">
    <property type="term" value="P:DNA-templated transcription initiation"/>
    <property type="evidence" value="ECO:0007669"/>
    <property type="project" value="InterPro"/>
</dbReference>
<dbReference type="Pfam" id="PF07638">
    <property type="entry name" value="Sigma70_ECF"/>
    <property type="match status" value="1"/>
</dbReference>
<reference evidence="6 7" key="1">
    <citation type="submission" date="2020-09" db="EMBL/GenBank/DDBJ databases">
        <title>Pseudoxanthomonas sp. CAU 1598 isolated from sand of Yaerae Beach.</title>
        <authorList>
            <person name="Kim W."/>
        </authorList>
    </citation>
    <scope>NUCLEOTIDE SEQUENCE [LARGE SCALE GENOMIC DNA]</scope>
    <source>
        <strain evidence="6 7">CAU 1598</strain>
    </source>
</reference>
<keyword evidence="3" id="KW-0731">Sigma factor</keyword>
<dbReference type="NCBIfam" id="TIGR02937">
    <property type="entry name" value="sigma70-ECF"/>
    <property type="match status" value="1"/>
</dbReference>
<dbReference type="Gene3D" id="1.10.10.10">
    <property type="entry name" value="Winged helix-like DNA-binding domain superfamily/Winged helix DNA-binding domain"/>
    <property type="match status" value="1"/>
</dbReference>
<dbReference type="EMBL" id="JACYTR010000015">
    <property type="protein sequence ID" value="MBD8525963.1"/>
    <property type="molecule type" value="Genomic_DNA"/>
</dbReference>
<proteinExistence type="inferred from homology"/>
<dbReference type="InterPro" id="IPR013325">
    <property type="entry name" value="RNA_pol_sigma_r2"/>
</dbReference>
<dbReference type="AlphaFoldDB" id="A0AAW3ZIQ6"/>
<protein>
    <submittedName>
        <fullName evidence="6">Sigma-70 family RNA polymerase sigma factor</fullName>
    </submittedName>
</protein>
<evidence type="ECO:0000256" key="4">
    <source>
        <dbReference type="ARBA" id="ARBA00023163"/>
    </source>
</evidence>
<keyword evidence="4" id="KW-0804">Transcription</keyword>
<dbReference type="RefSeq" id="WP_192029383.1">
    <property type="nucleotide sequence ID" value="NZ_JACYTR010000015.1"/>
</dbReference>
<organism evidence="6 7">
    <name type="scientific">Pseudomarimonas arenosa</name>
    <dbReference type="NCBI Taxonomy" id="2774145"/>
    <lineage>
        <taxon>Bacteria</taxon>
        <taxon>Pseudomonadati</taxon>
        <taxon>Pseudomonadota</taxon>
        <taxon>Gammaproteobacteria</taxon>
        <taxon>Lysobacterales</taxon>
        <taxon>Lysobacteraceae</taxon>
        <taxon>Pseudomarimonas</taxon>
    </lineage>
</organism>
<evidence type="ECO:0000259" key="5">
    <source>
        <dbReference type="Pfam" id="PF07638"/>
    </source>
</evidence>
<comment type="similarity">
    <text evidence="1">Belongs to the sigma-70 factor family. ECF subfamily.</text>
</comment>
<dbReference type="Proteomes" id="UP000613768">
    <property type="component" value="Unassembled WGS sequence"/>
</dbReference>
<dbReference type="GO" id="GO:0016987">
    <property type="term" value="F:sigma factor activity"/>
    <property type="evidence" value="ECO:0007669"/>
    <property type="project" value="UniProtKB-KW"/>
</dbReference>
<dbReference type="PANTHER" id="PTHR43133:SF39">
    <property type="entry name" value="SIMILAR TO RNA POLYMERASE SIGMA-E FACTOR"/>
    <property type="match status" value="1"/>
</dbReference>
<sequence length="198" mass="22405">MSSDSEHDITDLLSRLRRGEAEAQGLLMESLYPAFKRMASRNLRQFGSQLTLSATELVHETYLRFEPQRRVSWENREQLIGVIGMLMRRAALDYLRGRRTEKRGAQQNLRSLDTLPTAELPGSEEDRELLDLESALRELAEKMPVIAAVAELKLFSGMTKDEIASSCNISTATVVRHWRFARAWLGERLGGLAAADDE</sequence>
<dbReference type="InterPro" id="IPR053812">
    <property type="entry name" value="HTH_Sigma70_ECF-like"/>
</dbReference>
<name>A0AAW3ZIQ6_9GAMM</name>
<dbReference type="InterPro" id="IPR013324">
    <property type="entry name" value="RNA_pol_sigma_r3/r4-like"/>
</dbReference>
<dbReference type="PANTHER" id="PTHR43133">
    <property type="entry name" value="RNA POLYMERASE ECF-TYPE SIGMA FACTO"/>
    <property type="match status" value="1"/>
</dbReference>
<dbReference type="NCBIfam" id="TIGR02999">
    <property type="entry name" value="Sig-70_X6"/>
    <property type="match status" value="1"/>
</dbReference>
<keyword evidence="2" id="KW-0805">Transcription regulation</keyword>
<dbReference type="SUPFAM" id="SSF88946">
    <property type="entry name" value="Sigma2 domain of RNA polymerase sigma factors"/>
    <property type="match status" value="1"/>
</dbReference>
<accession>A0AAW3ZIQ6</accession>
<gene>
    <name evidence="6" type="ORF">IFO71_09420</name>
</gene>
<evidence type="ECO:0000313" key="7">
    <source>
        <dbReference type="Proteomes" id="UP000613768"/>
    </source>
</evidence>
<feature type="domain" description="RNA polymerase sigma-70 ECF-like HTH" evidence="5">
    <location>
        <begin position="7"/>
        <end position="188"/>
    </location>
</feature>
<evidence type="ECO:0000313" key="6">
    <source>
        <dbReference type="EMBL" id="MBD8525963.1"/>
    </source>
</evidence>
<dbReference type="InterPro" id="IPR039425">
    <property type="entry name" value="RNA_pol_sigma-70-like"/>
</dbReference>
<keyword evidence="7" id="KW-1185">Reference proteome</keyword>
<dbReference type="InterPro" id="IPR014284">
    <property type="entry name" value="RNA_pol_sigma-70_dom"/>
</dbReference>
<evidence type="ECO:0000256" key="3">
    <source>
        <dbReference type="ARBA" id="ARBA00023082"/>
    </source>
</evidence>
<dbReference type="Gene3D" id="1.10.1740.10">
    <property type="match status" value="1"/>
</dbReference>